<feature type="domain" description="Heterokaryon incompatibility" evidence="1">
    <location>
        <begin position="15"/>
        <end position="130"/>
    </location>
</feature>
<dbReference type="PANTHER" id="PTHR33112">
    <property type="entry name" value="DOMAIN PROTEIN, PUTATIVE-RELATED"/>
    <property type="match status" value="1"/>
</dbReference>
<evidence type="ECO:0000313" key="3">
    <source>
        <dbReference type="Proteomes" id="UP000091967"/>
    </source>
</evidence>
<reference evidence="2 3" key="1">
    <citation type="submission" date="2016-06" db="EMBL/GenBank/DDBJ databases">
        <title>Living apart together: crosstalk between the core and supernumerary genomes in a fungal plant pathogen.</title>
        <authorList>
            <person name="Vanheule A."/>
            <person name="Audenaert K."/>
            <person name="Warris S."/>
            <person name="Van De Geest H."/>
            <person name="Schijlen E."/>
            <person name="Hofte M."/>
            <person name="De Saeger S."/>
            <person name="Haesaert G."/>
            <person name="Waalwijk C."/>
            <person name="Van Der Lee T."/>
        </authorList>
    </citation>
    <scope>NUCLEOTIDE SEQUENCE [LARGE SCALE GENOMIC DNA]</scope>
    <source>
        <strain evidence="2 3">2516</strain>
    </source>
</reference>
<dbReference type="InterPro" id="IPR010730">
    <property type="entry name" value="HET"/>
</dbReference>
<dbReference type="EMBL" id="LYXU01000001">
    <property type="protein sequence ID" value="OBS29575.1"/>
    <property type="molecule type" value="Genomic_DNA"/>
</dbReference>
<dbReference type="Proteomes" id="UP000091967">
    <property type="component" value="Unassembled WGS sequence"/>
</dbReference>
<dbReference type="PANTHER" id="PTHR33112:SF12">
    <property type="entry name" value="HETEROKARYON INCOMPATIBILITY DOMAIN-CONTAINING PROTEIN"/>
    <property type="match status" value="1"/>
</dbReference>
<name>A0A1B8BA21_FUSPO</name>
<organism evidence="2 3">
    <name type="scientific">Fusarium poae</name>
    <dbReference type="NCBI Taxonomy" id="36050"/>
    <lineage>
        <taxon>Eukaryota</taxon>
        <taxon>Fungi</taxon>
        <taxon>Dikarya</taxon>
        <taxon>Ascomycota</taxon>
        <taxon>Pezizomycotina</taxon>
        <taxon>Sordariomycetes</taxon>
        <taxon>Hypocreomycetidae</taxon>
        <taxon>Hypocreales</taxon>
        <taxon>Nectriaceae</taxon>
        <taxon>Fusarium</taxon>
    </lineage>
</organism>
<dbReference type="Pfam" id="PF06985">
    <property type="entry name" value="HET"/>
    <property type="match status" value="1"/>
</dbReference>
<evidence type="ECO:0000313" key="2">
    <source>
        <dbReference type="EMBL" id="OBS29575.1"/>
    </source>
</evidence>
<dbReference type="OMA" id="TQYLFCE"/>
<proteinExistence type="predicted"/>
<protein>
    <recommendedName>
        <fullName evidence="1">Heterokaryon incompatibility domain-containing protein</fullName>
    </recommendedName>
</protein>
<comment type="caution">
    <text evidence="2">The sequence shown here is derived from an EMBL/GenBank/DDBJ whole genome shotgun (WGS) entry which is preliminary data.</text>
</comment>
<keyword evidence="3" id="KW-1185">Reference proteome</keyword>
<evidence type="ECO:0000259" key="1">
    <source>
        <dbReference type="Pfam" id="PF06985"/>
    </source>
</evidence>
<gene>
    <name evidence="2" type="ORF">FPOA_03513</name>
</gene>
<accession>A0A1B8BA21</accession>
<sequence length="543" mass="62997">MLQKPFALQATEFSTYVSPIIRRAMHLTSSIDERYLWADALCVTHHDPKAASEQLAAMGTIYANAIITIIAADGDSMSGMLGLKGASPSRERPQDFEVPFGDETLVVQRWIKPDNNTVAQYVERGWTFQEQELSRRRIFFLKHMLLWMCGCSRWHEDFTLYTELDKFNRNLDITMAGFPDDQRLSTYIGDYNCRSLTFEEDTLPAISGLLSVFSRSFEGGFLYGIPEMFFEHSLGWRRPWWYKEGLRRRVVSGRPTKNQFAFSGLPSWSWLGWKGHVELRYQTAVRVRSDYIPFSIDGRHRIEEAFPITEWYTSVYASDPPQRRRRIRSTWFENRDRFKDFTKPIPLGWSRRDVDTATSSQSEPCPHPDGCGKYIFQHDAITEINGNPVEWHYPFPVNEITMTTAPFMPDQTQYLFCETFQATLSGYQQEIYRSIYPKHLEAKLCDRFGKVIGKLDLVNQDSMNLFPEFADTAENGLQVDVVAICKLKKYTKKESDSPQTTQNLYLILWVEWKDGIAYRLSSGEVIAEDWEKLDLKKISLVLG</sequence>
<dbReference type="AlphaFoldDB" id="A0A1B8BA21"/>